<dbReference type="STRING" id="880071.Fleli_1006"/>
<evidence type="ECO:0000313" key="2">
    <source>
        <dbReference type="EMBL" id="AFM03453.1"/>
    </source>
</evidence>
<keyword evidence="1" id="KW-0472">Membrane</keyword>
<feature type="transmembrane region" description="Helical" evidence="1">
    <location>
        <begin position="168"/>
        <end position="187"/>
    </location>
</feature>
<dbReference type="eggNOG" id="COG1714">
    <property type="taxonomic scope" value="Bacteria"/>
</dbReference>
<keyword evidence="3" id="KW-1185">Reference proteome</keyword>
<dbReference type="OrthoDB" id="988752at2"/>
<dbReference type="KEGG" id="fli:Fleli_1006"/>
<evidence type="ECO:0000313" key="3">
    <source>
        <dbReference type="Proteomes" id="UP000006054"/>
    </source>
</evidence>
<dbReference type="EMBL" id="CP003345">
    <property type="protein sequence ID" value="AFM03453.1"/>
    <property type="molecule type" value="Genomic_DNA"/>
</dbReference>
<keyword evidence="1" id="KW-0812">Transmembrane</keyword>
<dbReference type="Proteomes" id="UP000006054">
    <property type="component" value="Chromosome"/>
</dbReference>
<sequence>MHIHKISNQKHIHFLKEERKDPITGDLILEGDEVVFCANCKSAFLKSSWEYIGKRHCESKKTLYIFPHTKTIRIGRIFPSNFIAFIVSEYEIRIENKVEENRSNSWKKEKNSISIHKTKKIEKKNATPHLENFDLDKISAVYITFAISFIICILTLLFADLTIAEQDIMFIISSLIVVSPFIITFLYQKLGTNKEEITTKETEENTVLFFESDKLGIYLHDEKTYYSVNYKEISQIKFYYPASVHLRNFFYKIKINTIDGKETSFELENKGGNKSHFLNQTESIAKIIHSNSKDTLIIFKVSLIKSIFYELNEMKNNIGSIRTE</sequence>
<feature type="transmembrane region" description="Helical" evidence="1">
    <location>
        <begin position="140"/>
        <end position="162"/>
    </location>
</feature>
<proteinExistence type="predicted"/>
<evidence type="ECO:0000256" key="1">
    <source>
        <dbReference type="SAM" id="Phobius"/>
    </source>
</evidence>
<protein>
    <submittedName>
        <fullName evidence="2">Uncharacterized protein</fullName>
    </submittedName>
</protein>
<reference evidence="3" key="1">
    <citation type="submission" date="2012-06" db="EMBL/GenBank/DDBJ databases">
        <title>The complete genome of Flexibacter litoralis DSM 6794.</title>
        <authorList>
            <person name="Lucas S."/>
            <person name="Copeland A."/>
            <person name="Lapidus A."/>
            <person name="Glavina del Rio T."/>
            <person name="Dalin E."/>
            <person name="Tice H."/>
            <person name="Bruce D."/>
            <person name="Goodwin L."/>
            <person name="Pitluck S."/>
            <person name="Peters L."/>
            <person name="Ovchinnikova G."/>
            <person name="Lu M."/>
            <person name="Kyrpides N."/>
            <person name="Mavromatis K."/>
            <person name="Ivanova N."/>
            <person name="Brettin T."/>
            <person name="Detter J.C."/>
            <person name="Han C."/>
            <person name="Larimer F."/>
            <person name="Land M."/>
            <person name="Hauser L."/>
            <person name="Markowitz V."/>
            <person name="Cheng J.-F."/>
            <person name="Hugenholtz P."/>
            <person name="Woyke T."/>
            <person name="Wu D."/>
            <person name="Spring S."/>
            <person name="Lang E."/>
            <person name="Kopitz M."/>
            <person name="Brambilla E."/>
            <person name="Klenk H.-P."/>
            <person name="Eisen J.A."/>
        </authorList>
    </citation>
    <scope>NUCLEOTIDE SEQUENCE [LARGE SCALE GENOMIC DNA]</scope>
    <source>
        <strain evidence="3">ATCC 23117 / DSM 6794 / NBRC 15988 / NCIMB 1366 / Sio-4</strain>
    </source>
</reference>
<keyword evidence="1" id="KW-1133">Transmembrane helix</keyword>
<dbReference type="RefSeq" id="WP_014796911.1">
    <property type="nucleotide sequence ID" value="NC_018018.1"/>
</dbReference>
<organism evidence="2 3">
    <name type="scientific">Bernardetia litoralis (strain ATCC 23117 / DSM 6794 / NBRC 15988 / NCIMB 1366 / Fx l1 / Sio-4)</name>
    <name type="common">Flexibacter litoralis</name>
    <dbReference type="NCBI Taxonomy" id="880071"/>
    <lineage>
        <taxon>Bacteria</taxon>
        <taxon>Pseudomonadati</taxon>
        <taxon>Bacteroidota</taxon>
        <taxon>Cytophagia</taxon>
        <taxon>Cytophagales</taxon>
        <taxon>Bernardetiaceae</taxon>
        <taxon>Bernardetia</taxon>
    </lineage>
</organism>
<accession>I4AHL8</accession>
<gene>
    <name evidence="2" type="ordered locus">Fleli_1006</name>
</gene>
<dbReference type="HOGENOM" id="CLU_933018_0_0_10"/>
<name>I4AHL8_BERLS</name>
<dbReference type="AlphaFoldDB" id="I4AHL8"/>